<keyword evidence="2" id="KW-1185">Reference proteome</keyword>
<name>A0A0S3RTM9_PHAAN</name>
<organism evidence="1 2">
    <name type="scientific">Vigna angularis var. angularis</name>
    <dbReference type="NCBI Taxonomy" id="157739"/>
    <lineage>
        <taxon>Eukaryota</taxon>
        <taxon>Viridiplantae</taxon>
        <taxon>Streptophyta</taxon>
        <taxon>Embryophyta</taxon>
        <taxon>Tracheophyta</taxon>
        <taxon>Spermatophyta</taxon>
        <taxon>Magnoliopsida</taxon>
        <taxon>eudicotyledons</taxon>
        <taxon>Gunneridae</taxon>
        <taxon>Pentapetalae</taxon>
        <taxon>rosids</taxon>
        <taxon>fabids</taxon>
        <taxon>Fabales</taxon>
        <taxon>Fabaceae</taxon>
        <taxon>Papilionoideae</taxon>
        <taxon>50 kb inversion clade</taxon>
        <taxon>NPAAA clade</taxon>
        <taxon>indigoferoid/millettioid clade</taxon>
        <taxon>Phaseoleae</taxon>
        <taxon>Vigna</taxon>
    </lineage>
</organism>
<dbReference type="AlphaFoldDB" id="A0A0S3RTM9"/>
<protein>
    <submittedName>
        <fullName evidence="1">Uncharacterized protein</fullName>
    </submittedName>
</protein>
<evidence type="ECO:0000313" key="1">
    <source>
        <dbReference type="EMBL" id="BAT83943.1"/>
    </source>
</evidence>
<sequence length="88" mass="9584">MDKVYGVLDYADKPFITLKNLIFPPDYPAFLTVARIPIFGSDDFSGQDQWAKSNPVAATRPLAFVQTLKGDAPLTIPSSSVSSMMTTV</sequence>
<dbReference type="Proteomes" id="UP000291084">
    <property type="component" value="Chromosome 4"/>
</dbReference>
<gene>
    <name evidence="1" type="primary">Vigan.04G118800</name>
    <name evidence="1" type="ORF">VIGAN_04118800</name>
</gene>
<accession>A0A0S3RTM9</accession>
<evidence type="ECO:0000313" key="2">
    <source>
        <dbReference type="Proteomes" id="UP000291084"/>
    </source>
</evidence>
<dbReference type="EMBL" id="AP015037">
    <property type="protein sequence ID" value="BAT83943.1"/>
    <property type="molecule type" value="Genomic_DNA"/>
</dbReference>
<proteinExistence type="predicted"/>
<reference evidence="1 2" key="1">
    <citation type="journal article" date="2015" name="Sci. Rep.">
        <title>The power of single molecule real-time sequencing technology in the de novo assembly of a eukaryotic genome.</title>
        <authorList>
            <person name="Sakai H."/>
            <person name="Naito K."/>
            <person name="Ogiso-Tanaka E."/>
            <person name="Takahashi Y."/>
            <person name="Iseki K."/>
            <person name="Muto C."/>
            <person name="Satou K."/>
            <person name="Teruya K."/>
            <person name="Shiroma A."/>
            <person name="Shimoji M."/>
            <person name="Hirano T."/>
            <person name="Itoh T."/>
            <person name="Kaga A."/>
            <person name="Tomooka N."/>
        </authorList>
    </citation>
    <scope>NUCLEOTIDE SEQUENCE [LARGE SCALE GENOMIC DNA]</scope>
    <source>
        <strain evidence="2">cv. Shumari</strain>
    </source>
</reference>